<dbReference type="Pfam" id="PF00412">
    <property type="entry name" value="LIM"/>
    <property type="match status" value="2"/>
</dbReference>
<dbReference type="AlphaFoldDB" id="A0A8H7WF45"/>
<feature type="region of interest" description="Disordered" evidence="6">
    <location>
        <begin position="40"/>
        <end position="551"/>
    </location>
</feature>
<dbReference type="CDD" id="cd08368">
    <property type="entry name" value="LIM"/>
    <property type="match status" value="1"/>
</dbReference>
<keyword evidence="2" id="KW-0677">Repeat</keyword>
<proteinExistence type="predicted"/>
<name>A0A8H7WF45_9HELO</name>
<dbReference type="PANTHER" id="PTHR24212">
    <property type="entry name" value="ZYXIN/TRIP6"/>
    <property type="match status" value="1"/>
</dbReference>
<organism evidence="8 9">
    <name type="scientific">Cadophora malorum</name>
    <dbReference type="NCBI Taxonomy" id="108018"/>
    <lineage>
        <taxon>Eukaryota</taxon>
        <taxon>Fungi</taxon>
        <taxon>Dikarya</taxon>
        <taxon>Ascomycota</taxon>
        <taxon>Pezizomycotina</taxon>
        <taxon>Leotiomycetes</taxon>
        <taxon>Helotiales</taxon>
        <taxon>Ploettnerulaceae</taxon>
        <taxon>Cadophora</taxon>
    </lineage>
</organism>
<feature type="compositionally biased region" description="Low complexity" evidence="6">
    <location>
        <begin position="101"/>
        <end position="112"/>
    </location>
</feature>
<dbReference type="GO" id="GO:0030695">
    <property type="term" value="F:GTPase regulator activity"/>
    <property type="evidence" value="ECO:0007669"/>
    <property type="project" value="UniProtKB-ARBA"/>
</dbReference>
<dbReference type="OrthoDB" id="1112565at2759"/>
<comment type="caution">
    <text evidence="8">The sequence shown here is derived from an EMBL/GenBank/DDBJ whole genome shotgun (WGS) entry which is preliminary data.</text>
</comment>
<evidence type="ECO:0000313" key="8">
    <source>
        <dbReference type="EMBL" id="KAG4423649.1"/>
    </source>
</evidence>
<keyword evidence="4 5" id="KW-0440">LIM domain</keyword>
<dbReference type="FunFam" id="2.10.110.10:FF:000105">
    <property type="entry name" value="Similar to LIM domain-containing protein"/>
    <property type="match status" value="1"/>
</dbReference>
<dbReference type="SUPFAM" id="SSF57716">
    <property type="entry name" value="Glucocorticoid receptor-like (DNA-binding domain)"/>
    <property type="match status" value="1"/>
</dbReference>
<dbReference type="Proteomes" id="UP000664132">
    <property type="component" value="Unassembled WGS sequence"/>
</dbReference>
<keyword evidence="9" id="KW-1185">Reference proteome</keyword>
<evidence type="ECO:0000313" key="9">
    <source>
        <dbReference type="Proteomes" id="UP000664132"/>
    </source>
</evidence>
<feature type="domain" description="LIM zinc-binding" evidence="7">
    <location>
        <begin position="613"/>
        <end position="671"/>
    </location>
</feature>
<dbReference type="GO" id="GO:0046872">
    <property type="term" value="F:metal ion binding"/>
    <property type="evidence" value="ECO:0007669"/>
    <property type="project" value="UniProtKB-KW"/>
</dbReference>
<evidence type="ECO:0000256" key="2">
    <source>
        <dbReference type="ARBA" id="ARBA00022737"/>
    </source>
</evidence>
<feature type="compositionally biased region" description="Low complexity" evidence="6">
    <location>
        <begin position="153"/>
        <end position="162"/>
    </location>
</feature>
<dbReference type="Gene3D" id="2.10.110.10">
    <property type="entry name" value="Cysteine Rich Protein"/>
    <property type="match status" value="2"/>
</dbReference>
<reference evidence="8" key="1">
    <citation type="submission" date="2021-02" db="EMBL/GenBank/DDBJ databases">
        <title>Genome sequence Cadophora malorum strain M34.</title>
        <authorList>
            <person name="Stefanovic E."/>
            <person name="Vu D."/>
            <person name="Scully C."/>
            <person name="Dijksterhuis J."/>
            <person name="Roader J."/>
            <person name="Houbraken J."/>
        </authorList>
    </citation>
    <scope>NUCLEOTIDE SEQUENCE</scope>
    <source>
        <strain evidence="8">M34</strain>
    </source>
</reference>
<keyword evidence="1 5" id="KW-0479">Metal-binding</keyword>
<feature type="compositionally biased region" description="Basic and acidic residues" evidence="6">
    <location>
        <begin position="318"/>
        <end position="331"/>
    </location>
</feature>
<dbReference type="CDD" id="cd09397">
    <property type="entry name" value="LIM1_UF1"/>
    <property type="match status" value="1"/>
</dbReference>
<gene>
    <name evidence="8" type="ORF">IFR04_003194</name>
</gene>
<feature type="domain" description="LIM zinc-binding" evidence="7">
    <location>
        <begin position="549"/>
        <end position="612"/>
    </location>
</feature>
<dbReference type="PROSITE" id="PS00478">
    <property type="entry name" value="LIM_DOMAIN_1"/>
    <property type="match status" value="1"/>
</dbReference>
<dbReference type="PROSITE" id="PS50023">
    <property type="entry name" value="LIM_DOMAIN_2"/>
    <property type="match status" value="2"/>
</dbReference>
<feature type="compositionally biased region" description="Low complexity" evidence="6">
    <location>
        <begin position="415"/>
        <end position="427"/>
    </location>
</feature>
<feature type="compositionally biased region" description="Polar residues" evidence="6">
    <location>
        <begin position="458"/>
        <end position="488"/>
    </location>
</feature>
<feature type="region of interest" description="Disordered" evidence="6">
    <location>
        <begin position="672"/>
        <end position="698"/>
    </location>
</feature>
<evidence type="ECO:0000256" key="3">
    <source>
        <dbReference type="ARBA" id="ARBA00022833"/>
    </source>
</evidence>
<feature type="compositionally biased region" description="Polar residues" evidence="6">
    <location>
        <begin position="300"/>
        <end position="315"/>
    </location>
</feature>
<evidence type="ECO:0000256" key="6">
    <source>
        <dbReference type="SAM" id="MobiDB-lite"/>
    </source>
</evidence>
<dbReference type="FunFam" id="2.10.110.10:FF:000119">
    <property type="entry name" value="LIM domain protein"/>
    <property type="match status" value="1"/>
</dbReference>
<dbReference type="InterPro" id="IPR001781">
    <property type="entry name" value="Znf_LIM"/>
</dbReference>
<evidence type="ECO:0000256" key="5">
    <source>
        <dbReference type="PROSITE-ProRule" id="PRU00125"/>
    </source>
</evidence>
<dbReference type="EMBL" id="JAFJYH010000031">
    <property type="protein sequence ID" value="KAG4423649.1"/>
    <property type="molecule type" value="Genomic_DNA"/>
</dbReference>
<evidence type="ECO:0000259" key="7">
    <source>
        <dbReference type="PROSITE" id="PS50023"/>
    </source>
</evidence>
<evidence type="ECO:0000256" key="4">
    <source>
        <dbReference type="ARBA" id="ARBA00023038"/>
    </source>
</evidence>
<sequence>MAYSERASSFLPTIKCSMCAQDIEISHMGDHVCGTVPPLPTTAGEPTPPPDSYGKFDRLPYKQSATNGPSFLKPGRAPPPRVDTGVANRPFFPQDELTPVSASPSRSMSPMSDGQRSPYMRPLRSATAPIQRPPPSPEMLSSNLDSAFPPFPGTKTGSQKKQQGGGYGGMGRTYAEPDSMYAPVSPRTATSGGVLQRMNTIAPGPFDGRRKGSGPPAGPGHRRNGTGGSLADATMSSATAEIGGSIIRPSTAGPPGHSRTSTNSSNGSRSGIMAPRVPRKQGYGGFGPPSGDDAHREPLTQESRSQTFPLTSESQEGFFRRPSEPRMRRPSNETGPNGDRSISPARERRKPSMSGPDLTRAPPPRGVSLIRPRVDARLGDAPPVPNNLNLAAEFGIGNPYHTATESSSSNASGYSDQSKASSRSSPPRSRRQPSDATKVDSLMADLESSMADLEPRKMSSSTSPPRSRNQYPRLQPQQNLAPSMQSPESPMDPAIQFGRLSPAPPNQSRSLSPLRSERQQPPLQRPSTANRPTTANRPNTGSRPGTSKGNCKGCGEAIKGKSVSSADGRLTGRYHKQCFVCKTCSEPFQTATFYVMDDAPYCERHYHKLNGSVCTTCDKGIEGQYLESERKEKFHPGCLTCADCKRTLRHDYFEMNGRVYCERDAFRRAQSQPRFLGPGAGGPGTNRMERRTTRLMMM</sequence>
<dbReference type="PANTHER" id="PTHR24212:SF8">
    <property type="entry name" value="LIM ZINC FINGER DOMAIN CONTAINING PROTEIN"/>
    <property type="match status" value="1"/>
</dbReference>
<keyword evidence="3 5" id="KW-0862">Zinc</keyword>
<feature type="compositionally biased region" description="Polar residues" evidence="6">
    <location>
        <begin position="401"/>
        <end position="414"/>
    </location>
</feature>
<feature type="compositionally biased region" description="Low complexity" evidence="6">
    <location>
        <begin position="258"/>
        <end position="271"/>
    </location>
</feature>
<dbReference type="SMART" id="SM00132">
    <property type="entry name" value="LIM"/>
    <property type="match status" value="2"/>
</dbReference>
<feature type="compositionally biased region" description="Polar residues" evidence="6">
    <location>
        <begin position="506"/>
        <end position="549"/>
    </location>
</feature>
<evidence type="ECO:0000256" key="1">
    <source>
        <dbReference type="ARBA" id="ARBA00022723"/>
    </source>
</evidence>
<feature type="compositionally biased region" description="Polar residues" evidence="6">
    <location>
        <begin position="187"/>
        <end position="199"/>
    </location>
</feature>
<accession>A0A8H7WF45</accession>
<protein>
    <recommendedName>
        <fullName evidence="7">LIM zinc-binding domain-containing protein</fullName>
    </recommendedName>
</protein>